<keyword evidence="1" id="KW-0812">Transmembrane</keyword>
<comment type="caution">
    <text evidence="2">The sequence shown here is derived from an EMBL/GenBank/DDBJ whole genome shotgun (WGS) entry which is preliminary data.</text>
</comment>
<organism evidence="2">
    <name type="scientific">marine sediment metagenome</name>
    <dbReference type="NCBI Taxonomy" id="412755"/>
    <lineage>
        <taxon>unclassified sequences</taxon>
        <taxon>metagenomes</taxon>
        <taxon>ecological metagenomes</taxon>
    </lineage>
</organism>
<dbReference type="EMBL" id="BARV01045216">
    <property type="protein sequence ID" value="GAI66785.1"/>
    <property type="molecule type" value="Genomic_DNA"/>
</dbReference>
<protein>
    <submittedName>
        <fullName evidence="2">Uncharacterized protein</fullName>
    </submittedName>
</protein>
<gene>
    <name evidence="2" type="ORF">S06H3_66394</name>
</gene>
<keyword evidence="1" id="KW-1133">Transmembrane helix</keyword>
<keyword evidence="1" id="KW-0472">Membrane</keyword>
<proteinExistence type="predicted"/>
<feature type="transmembrane region" description="Helical" evidence="1">
    <location>
        <begin position="17"/>
        <end position="36"/>
    </location>
</feature>
<evidence type="ECO:0000313" key="2">
    <source>
        <dbReference type="EMBL" id="GAI66785.1"/>
    </source>
</evidence>
<reference evidence="2" key="1">
    <citation type="journal article" date="2014" name="Front. Microbiol.">
        <title>High frequency of phylogenetically diverse reductive dehalogenase-homologous genes in deep subseafloor sedimentary metagenomes.</title>
        <authorList>
            <person name="Kawai M."/>
            <person name="Futagami T."/>
            <person name="Toyoda A."/>
            <person name="Takaki Y."/>
            <person name="Nishi S."/>
            <person name="Hori S."/>
            <person name="Arai W."/>
            <person name="Tsubouchi T."/>
            <person name="Morono Y."/>
            <person name="Uchiyama I."/>
            <person name="Ito T."/>
            <person name="Fujiyama A."/>
            <person name="Inagaki F."/>
            <person name="Takami H."/>
        </authorList>
    </citation>
    <scope>NUCLEOTIDE SEQUENCE</scope>
    <source>
        <strain evidence="2">Expedition CK06-06</strain>
    </source>
</reference>
<evidence type="ECO:0000256" key="1">
    <source>
        <dbReference type="SAM" id="Phobius"/>
    </source>
</evidence>
<dbReference type="AlphaFoldDB" id="X1RUA3"/>
<feature type="non-terminal residue" evidence="2">
    <location>
        <position position="1"/>
    </location>
</feature>
<name>X1RUA3_9ZZZZ</name>
<accession>X1RUA3</accession>
<sequence>SPFPHFSLWGNPYRSGGFVNFSFYIIFAVITFLIVRQKDWQKIWDFTIIVGILISIITIFQ</sequence>
<feature type="non-terminal residue" evidence="2">
    <location>
        <position position="61"/>
    </location>
</feature>
<feature type="transmembrane region" description="Helical" evidence="1">
    <location>
        <begin position="43"/>
        <end position="60"/>
    </location>
</feature>